<keyword evidence="2" id="KW-1185">Reference proteome</keyword>
<evidence type="ECO:0000313" key="2">
    <source>
        <dbReference type="Proteomes" id="UP000464317"/>
    </source>
</evidence>
<dbReference type="EMBL" id="AP022325">
    <property type="protein sequence ID" value="BBU47547.1"/>
    <property type="molecule type" value="Genomic_DNA"/>
</dbReference>
<dbReference type="AlphaFoldDB" id="A0A809S0D2"/>
<organism evidence="1 2">
    <name type="scientific">Mycoplasmopsis felis</name>
    <dbReference type="NCBI Taxonomy" id="33923"/>
    <lineage>
        <taxon>Bacteria</taxon>
        <taxon>Bacillati</taxon>
        <taxon>Mycoplasmatota</taxon>
        <taxon>Mycoplasmoidales</taxon>
        <taxon>Metamycoplasmataceae</taxon>
        <taxon>Mycoplasmopsis</taxon>
    </lineage>
</organism>
<dbReference type="Proteomes" id="UP000464317">
    <property type="component" value="Chromosome"/>
</dbReference>
<proteinExistence type="predicted"/>
<gene>
    <name evidence="1" type="ORF">JPM2_2400</name>
</gene>
<name>A0A809S0D2_9BACT</name>
<dbReference type="KEGG" id="mfel:JPM2_2400"/>
<accession>A0A809S0D2</accession>
<evidence type="ECO:0000313" key="1">
    <source>
        <dbReference type="EMBL" id="BBU47547.1"/>
    </source>
</evidence>
<dbReference type="RefSeq" id="WP_161553044.1">
    <property type="nucleotide sequence ID" value="NZ_AP022325.1"/>
</dbReference>
<protein>
    <submittedName>
        <fullName evidence="1">Uncharacterized protein</fullName>
    </submittedName>
</protein>
<reference evidence="1 2" key="1">
    <citation type="submission" date="2020-01" db="EMBL/GenBank/DDBJ databases">
        <title>Complete genome sequence of Mycoplasma felis strain Myco-2.</title>
        <authorList>
            <person name="Kinoshita Y."/>
            <person name="Niwa H."/>
            <person name="Uchida-Fujii E."/>
            <person name="Nukada T."/>
        </authorList>
    </citation>
    <scope>NUCLEOTIDE SEQUENCE [LARGE SCALE GENOMIC DNA]</scope>
    <source>
        <strain evidence="1 2">Myco-2</strain>
    </source>
</reference>
<sequence>MLIRHNKDDSKLYERKQVISISKLRAKVDAHNRNIKIKNFKKHQNADGYVNEKAMIGSKKTKYFKQINKSKYVLDVEKNEYDKQFDGIYVYEISLINTEANEIISMYSEQWRI</sequence>